<comment type="caution">
    <text evidence="2">The sequence shown here is derived from an EMBL/GenBank/DDBJ whole genome shotgun (WGS) entry which is preliminary data.</text>
</comment>
<evidence type="ECO:0000256" key="1">
    <source>
        <dbReference type="SAM" id="Phobius"/>
    </source>
</evidence>
<accession>A0ABD6EET0</accession>
<dbReference type="Proteomes" id="UP001608902">
    <property type="component" value="Unassembled WGS sequence"/>
</dbReference>
<organism evidence="2 3">
    <name type="scientific">Gnathostoma spinigerum</name>
    <dbReference type="NCBI Taxonomy" id="75299"/>
    <lineage>
        <taxon>Eukaryota</taxon>
        <taxon>Metazoa</taxon>
        <taxon>Ecdysozoa</taxon>
        <taxon>Nematoda</taxon>
        <taxon>Chromadorea</taxon>
        <taxon>Rhabditida</taxon>
        <taxon>Spirurina</taxon>
        <taxon>Gnathostomatomorpha</taxon>
        <taxon>Gnathostomatoidea</taxon>
        <taxon>Gnathostomatidae</taxon>
        <taxon>Gnathostoma</taxon>
    </lineage>
</organism>
<keyword evidence="1" id="KW-0472">Membrane</keyword>
<keyword evidence="1" id="KW-1133">Transmembrane helix</keyword>
<gene>
    <name evidence="2" type="ORF">AB6A40_005162</name>
</gene>
<evidence type="ECO:0000313" key="2">
    <source>
        <dbReference type="EMBL" id="MFH4978453.1"/>
    </source>
</evidence>
<protein>
    <submittedName>
        <fullName evidence="2">Uncharacterized protein</fullName>
    </submittedName>
</protein>
<keyword evidence="3" id="KW-1185">Reference proteome</keyword>
<reference evidence="2 3" key="1">
    <citation type="submission" date="2024-08" db="EMBL/GenBank/DDBJ databases">
        <title>Gnathostoma spinigerum genome.</title>
        <authorList>
            <person name="Gonzalez-Bertolin B."/>
            <person name="Monzon S."/>
            <person name="Zaballos A."/>
            <person name="Jimenez P."/>
            <person name="Dekumyoy P."/>
            <person name="Varona S."/>
            <person name="Cuesta I."/>
            <person name="Sumanam S."/>
            <person name="Adisakwattana P."/>
            <person name="Gasser R.B."/>
            <person name="Hernandez-Gonzalez A."/>
            <person name="Young N.D."/>
            <person name="Perteguer M.J."/>
        </authorList>
    </citation>
    <scope>NUCLEOTIDE SEQUENCE [LARGE SCALE GENOMIC DNA]</scope>
    <source>
        <strain evidence="2">AL3</strain>
        <tissue evidence="2">Liver</tissue>
    </source>
</reference>
<evidence type="ECO:0000313" key="3">
    <source>
        <dbReference type="Proteomes" id="UP001608902"/>
    </source>
</evidence>
<proteinExistence type="predicted"/>
<dbReference type="AlphaFoldDB" id="A0ABD6EET0"/>
<sequence length="77" mass="9048">MGSRHVSYHTTVPIGRIYLYYIYSKLSIANIHLWILLMLLLRLQNRSTRSERGTSSFDRHTRKNTRIRVASEGIISK</sequence>
<name>A0ABD6EET0_9BILA</name>
<feature type="transmembrane region" description="Helical" evidence="1">
    <location>
        <begin position="20"/>
        <end position="41"/>
    </location>
</feature>
<dbReference type="EMBL" id="JBGFUD010003217">
    <property type="protein sequence ID" value="MFH4978453.1"/>
    <property type="molecule type" value="Genomic_DNA"/>
</dbReference>
<keyword evidence="1" id="KW-0812">Transmembrane</keyword>